<protein>
    <submittedName>
        <fullName evidence="1">Uncharacterized protein</fullName>
    </submittedName>
</protein>
<dbReference type="AlphaFoldDB" id="A0A4C1UDR3"/>
<name>A0A4C1UDR3_EUMVA</name>
<keyword evidence="2" id="KW-1185">Reference proteome</keyword>
<dbReference type="EMBL" id="BGZK01000157">
    <property type="protein sequence ID" value="GBP24112.1"/>
    <property type="molecule type" value="Genomic_DNA"/>
</dbReference>
<reference evidence="1 2" key="1">
    <citation type="journal article" date="2019" name="Commun. Biol.">
        <title>The bagworm genome reveals a unique fibroin gene that provides high tensile strength.</title>
        <authorList>
            <person name="Kono N."/>
            <person name="Nakamura H."/>
            <person name="Ohtoshi R."/>
            <person name="Tomita M."/>
            <person name="Numata K."/>
            <person name="Arakawa K."/>
        </authorList>
    </citation>
    <scope>NUCLEOTIDE SEQUENCE [LARGE SCALE GENOMIC DNA]</scope>
</reference>
<proteinExistence type="predicted"/>
<accession>A0A4C1UDR3</accession>
<comment type="caution">
    <text evidence="1">The sequence shown here is derived from an EMBL/GenBank/DDBJ whole genome shotgun (WGS) entry which is preliminary data.</text>
</comment>
<evidence type="ECO:0000313" key="2">
    <source>
        <dbReference type="Proteomes" id="UP000299102"/>
    </source>
</evidence>
<dbReference type="Proteomes" id="UP000299102">
    <property type="component" value="Unassembled WGS sequence"/>
</dbReference>
<organism evidence="1 2">
    <name type="scientific">Eumeta variegata</name>
    <name type="common">Bagworm moth</name>
    <name type="synonym">Eumeta japonica</name>
    <dbReference type="NCBI Taxonomy" id="151549"/>
    <lineage>
        <taxon>Eukaryota</taxon>
        <taxon>Metazoa</taxon>
        <taxon>Ecdysozoa</taxon>
        <taxon>Arthropoda</taxon>
        <taxon>Hexapoda</taxon>
        <taxon>Insecta</taxon>
        <taxon>Pterygota</taxon>
        <taxon>Neoptera</taxon>
        <taxon>Endopterygota</taxon>
        <taxon>Lepidoptera</taxon>
        <taxon>Glossata</taxon>
        <taxon>Ditrysia</taxon>
        <taxon>Tineoidea</taxon>
        <taxon>Psychidae</taxon>
        <taxon>Oiketicinae</taxon>
        <taxon>Eumeta</taxon>
    </lineage>
</organism>
<gene>
    <name evidence="1" type="ORF">EVAR_27336_1</name>
</gene>
<evidence type="ECO:0000313" key="1">
    <source>
        <dbReference type="EMBL" id="GBP24112.1"/>
    </source>
</evidence>
<sequence length="95" mass="11439">MDIRDPRGVTSTLSAVRRNRVCGQKFKSGTRIECETRIGIYLNQDHVRNEKWDHELVIKIESEKNWLRERNRYQIIERDSDRDHWSRGQSVDIQN</sequence>